<proteinExistence type="predicted"/>
<dbReference type="EMBL" id="JAEPRE010000072">
    <property type="protein sequence ID" value="KAG2233685.1"/>
    <property type="molecule type" value="Genomic_DNA"/>
</dbReference>
<feature type="region of interest" description="Disordered" evidence="1">
    <location>
        <begin position="1"/>
        <end position="53"/>
    </location>
</feature>
<keyword evidence="3" id="KW-1185">Reference proteome</keyword>
<dbReference type="AlphaFoldDB" id="A0A8H7SSG6"/>
<sequence length="204" mass="23208">MNPTNNNQTFETIMFDPKAKKADGRKRQVTDEPEGNTQPSTKKKSRGPKDEWTPARRLAVLKLKTYRLFIYNRKRRLELTKRRYCDKTTAIEGKFSGTKKPIMFIGGRGRGIRSSIKGHQRFGEFKKQNKHGQNTPTLITNEYNGSQTCLFCFNKLSHPVSAAADKISISKGTFICLNSNCPKAFKPMCRDKVSALISLIYPLV</sequence>
<reference evidence="2" key="1">
    <citation type="submission" date="2021-01" db="EMBL/GenBank/DDBJ databases">
        <title>Metabolic potential, ecology and presence of endohyphal bacteria is reflected in genomic diversity of Mucoromycotina.</title>
        <authorList>
            <person name="Muszewska A."/>
            <person name="Okrasinska A."/>
            <person name="Steczkiewicz K."/>
            <person name="Drgas O."/>
            <person name="Orlowska M."/>
            <person name="Perlinska-Lenart U."/>
            <person name="Aleksandrzak-Piekarczyk T."/>
            <person name="Szatraj K."/>
            <person name="Zielenkiewicz U."/>
            <person name="Pilsyk S."/>
            <person name="Malc E."/>
            <person name="Mieczkowski P."/>
            <person name="Kruszewska J.S."/>
            <person name="Biernat P."/>
            <person name="Pawlowska J."/>
        </authorList>
    </citation>
    <scope>NUCLEOTIDE SEQUENCE</scope>
    <source>
        <strain evidence="2">WA0000018081</strain>
    </source>
</reference>
<accession>A0A8H7SSG6</accession>
<gene>
    <name evidence="2" type="ORF">INT48_009429</name>
</gene>
<comment type="caution">
    <text evidence="2">The sequence shown here is derived from an EMBL/GenBank/DDBJ whole genome shotgun (WGS) entry which is preliminary data.</text>
</comment>
<evidence type="ECO:0000256" key="1">
    <source>
        <dbReference type="SAM" id="MobiDB-lite"/>
    </source>
</evidence>
<feature type="compositionally biased region" description="Polar residues" evidence="1">
    <location>
        <begin position="1"/>
        <end position="11"/>
    </location>
</feature>
<organism evidence="2 3">
    <name type="scientific">Thamnidium elegans</name>
    <dbReference type="NCBI Taxonomy" id="101142"/>
    <lineage>
        <taxon>Eukaryota</taxon>
        <taxon>Fungi</taxon>
        <taxon>Fungi incertae sedis</taxon>
        <taxon>Mucoromycota</taxon>
        <taxon>Mucoromycotina</taxon>
        <taxon>Mucoromycetes</taxon>
        <taxon>Mucorales</taxon>
        <taxon>Mucorineae</taxon>
        <taxon>Mucoraceae</taxon>
        <taxon>Thamnidium</taxon>
    </lineage>
</organism>
<feature type="compositionally biased region" description="Basic and acidic residues" evidence="1">
    <location>
        <begin position="17"/>
        <end position="30"/>
    </location>
</feature>
<dbReference type="OrthoDB" id="2289379at2759"/>
<dbReference type="Proteomes" id="UP000613177">
    <property type="component" value="Unassembled WGS sequence"/>
</dbReference>
<evidence type="ECO:0000313" key="3">
    <source>
        <dbReference type="Proteomes" id="UP000613177"/>
    </source>
</evidence>
<name>A0A8H7SSG6_9FUNG</name>
<protein>
    <submittedName>
        <fullName evidence="2">Uncharacterized protein</fullName>
    </submittedName>
</protein>
<evidence type="ECO:0000313" key="2">
    <source>
        <dbReference type="EMBL" id="KAG2233685.1"/>
    </source>
</evidence>